<evidence type="ECO:0000313" key="3">
    <source>
        <dbReference type="EMBL" id="MFI5681899.1"/>
    </source>
</evidence>
<reference evidence="3 4" key="1">
    <citation type="submission" date="2024-10" db="EMBL/GenBank/DDBJ databases">
        <title>The Natural Products Discovery Center: Release of the First 8490 Sequenced Strains for Exploring Actinobacteria Biosynthetic Diversity.</title>
        <authorList>
            <person name="Kalkreuter E."/>
            <person name="Kautsar S.A."/>
            <person name="Yang D."/>
            <person name="Bader C.D."/>
            <person name="Teijaro C.N."/>
            <person name="Fluegel L."/>
            <person name="Davis C.M."/>
            <person name="Simpson J.R."/>
            <person name="Lauterbach L."/>
            <person name="Steele A.D."/>
            <person name="Gui C."/>
            <person name="Meng S."/>
            <person name="Li G."/>
            <person name="Viehrig K."/>
            <person name="Ye F."/>
            <person name="Su P."/>
            <person name="Kiefer A.F."/>
            <person name="Nichols A."/>
            <person name="Cepeda A.J."/>
            <person name="Yan W."/>
            <person name="Fan B."/>
            <person name="Jiang Y."/>
            <person name="Adhikari A."/>
            <person name="Zheng C.-J."/>
            <person name="Schuster L."/>
            <person name="Cowan T.M."/>
            <person name="Smanski M.J."/>
            <person name="Chevrette M.G."/>
            <person name="De Carvalho L.P.S."/>
            <person name="Shen B."/>
        </authorList>
    </citation>
    <scope>NUCLEOTIDE SEQUENCE [LARGE SCALE GENOMIC DNA]</scope>
    <source>
        <strain evidence="3 4">NPDC051599</strain>
    </source>
</reference>
<dbReference type="Proteomes" id="UP001612415">
    <property type="component" value="Unassembled WGS sequence"/>
</dbReference>
<feature type="signal peptide" evidence="2">
    <location>
        <begin position="1"/>
        <end position="26"/>
    </location>
</feature>
<protein>
    <recommendedName>
        <fullName evidence="5">Secreted protein</fullName>
    </recommendedName>
</protein>
<feature type="region of interest" description="Disordered" evidence="1">
    <location>
        <begin position="34"/>
        <end position="78"/>
    </location>
</feature>
<dbReference type="RefSeq" id="WP_398662941.1">
    <property type="nucleotide sequence ID" value="NZ_JBITDC010000035.1"/>
</dbReference>
<comment type="caution">
    <text evidence="3">The sequence shown here is derived from an EMBL/GenBank/DDBJ whole genome shotgun (WGS) entry which is preliminary data.</text>
</comment>
<proteinExistence type="predicted"/>
<accession>A0ABW7YHM0</accession>
<sequence length="146" mass="14872">MQATRARIAAVVAGGVALTGITGVVAANAIPDKPETIPAAAPADGYGGKEKDSYKDKEADRREENGDADRRGRGTVQVNERVYPATPGTCIAFPAPPANAVSNNSRERIAVFNGPTCAGTPVAIVGAGSDALGVFIVPPLGSFRVL</sequence>
<evidence type="ECO:0008006" key="5">
    <source>
        <dbReference type="Google" id="ProtNLM"/>
    </source>
</evidence>
<feature type="chain" id="PRO_5045813084" description="Secreted protein" evidence="2">
    <location>
        <begin position="27"/>
        <end position="146"/>
    </location>
</feature>
<name>A0ABW7YHM0_STRCE</name>
<evidence type="ECO:0000256" key="1">
    <source>
        <dbReference type="SAM" id="MobiDB-lite"/>
    </source>
</evidence>
<keyword evidence="4" id="KW-1185">Reference proteome</keyword>
<dbReference type="EMBL" id="JBITDC010000035">
    <property type="protein sequence ID" value="MFI5681899.1"/>
    <property type="molecule type" value="Genomic_DNA"/>
</dbReference>
<keyword evidence="2" id="KW-0732">Signal</keyword>
<gene>
    <name evidence="3" type="ORF">ACIA8P_46325</name>
</gene>
<organism evidence="3 4">
    <name type="scientific">Streptomyces cellulosae</name>
    <dbReference type="NCBI Taxonomy" id="1968"/>
    <lineage>
        <taxon>Bacteria</taxon>
        <taxon>Bacillati</taxon>
        <taxon>Actinomycetota</taxon>
        <taxon>Actinomycetes</taxon>
        <taxon>Kitasatosporales</taxon>
        <taxon>Streptomycetaceae</taxon>
        <taxon>Streptomyces</taxon>
    </lineage>
</organism>
<feature type="compositionally biased region" description="Basic and acidic residues" evidence="1">
    <location>
        <begin position="47"/>
        <end position="72"/>
    </location>
</feature>
<evidence type="ECO:0000256" key="2">
    <source>
        <dbReference type="SAM" id="SignalP"/>
    </source>
</evidence>
<evidence type="ECO:0000313" key="4">
    <source>
        <dbReference type="Proteomes" id="UP001612415"/>
    </source>
</evidence>